<organism evidence="6 7">
    <name type="scientific">[Clostridium] citroniae WAL-19142</name>
    <dbReference type="NCBI Taxonomy" id="742734"/>
    <lineage>
        <taxon>Bacteria</taxon>
        <taxon>Bacillati</taxon>
        <taxon>Bacillota</taxon>
        <taxon>Clostridia</taxon>
        <taxon>Lachnospirales</taxon>
        <taxon>Lachnospiraceae</taxon>
        <taxon>Enterocloster</taxon>
    </lineage>
</organism>
<evidence type="ECO:0000313" key="7">
    <source>
        <dbReference type="Proteomes" id="UP000037392"/>
    </source>
</evidence>
<dbReference type="EMBL" id="ADLK01000036">
    <property type="protein sequence ID" value="KMW14679.1"/>
    <property type="molecule type" value="Genomic_DNA"/>
</dbReference>
<dbReference type="InterPro" id="IPR000847">
    <property type="entry name" value="LysR_HTH_N"/>
</dbReference>
<dbReference type="GO" id="GO:0003677">
    <property type="term" value="F:DNA binding"/>
    <property type="evidence" value="ECO:0007669"/>
    <property type="project" value="UniProtKB-KW"/>
</dbReference>
<dbReference type="SUPFAM" id="SSF53850">
    <property type="entry name" value="Periplasmic binding protein-like II"/>
    <property type="match status" value="1"/>
</dbReference>
<dbReference type="Pfam" id="PF00126">
    <property type="entry name" value="HTH_1"/>
    <property type="match status" value="1"/>
</dbReference>
<accession>A0A0J9BRA3</accession>
<name>A0A0J9BRA3_9FIRM</name>
<dbReference type="OrthoDB" id="79118at2"/>
<dbReference type="PRINTS" id="PR00039">
    <property type="entry name" value="HTHLYSR"/>
</dbReference>
<dbReference type="CDD" id="cd05466">
    <property type="entry name" value="PBP2_LTTR_substrate"/>
    <property type="match status" value="1"/>
</dbReference>
<dbReference type="SUPFAM" id="SSF46785">
    <property type="entry name" value="Winged helix' DNA-binding domain"/>
    <property type="match status" value="1"/>
</dbReference>
<keyword evidence="4" id="KW-0804">Transcription</keyword>
<keyword evidence="2" id="KW-0805">Transcription regulation</keyword>
<gene>
    <name evidence="6" type="ORF">HMPREF9470_04709</name>
</gene>
<comment type="similarity">
    <text evidence="1">Belongs to the LysR transcriptional regulatory family.</text>
</comment>
<dbReference type="GO" id="GO:0003700">
    <property type="term" value="F:DNA-binding transcription factor activity"/>
    <property type="evidence" value="ECO:0007669"/>
    <property type="project" value="InterPro"/>
</dbReference>
<feature type="domain" description="HTH lysR-type" evidence="5">
    <location>
        <begin position="2"/>
        <end position="59"/>
    </location>
</feature>
<dbReference type="PROSITE" id="PS50931">
    <property type="entry name" value="HTH_LYSR"/>
    <property type="match status" value="1"/>
</dbReference>
<evidence type="ECO:0000259" key="5">
    <source>
        <dbReference type="PROSITE" id="PS50931"/>
    </source>
</evidence>
<dbReference type="AlphaFoldDB" id="A0A0J9BRA3"/>
<reference evidence="6 7" key="1">
    <citation type="submission" date="2011-04" db="EMBL/GenBank/DDBJ databases">
        <title>The Genome Sequence of Clostridium citroniae WAL-19142.</title>
        <authorList>
            <consortium name="The Broad Institute Genome Sequencing Platform"/>
            <person name="Earl A."/>
            <person name="Ward D."/>
            <person name="Feldgarden M."/>
            <person name="Gevers D."/>
            <person name="Warren Y.A."/>
            <person name="Tyrrell K.L."/>
            <person name="Citron D.M."/>
            <person name="Goldstein E.J."/>
            <person name="Daigneault M."/>
            <person name="Allen-Vercoe E."/>
            <person name="Young S.K."/>
            <person name="Zeng Q."/>
            <person name="Gargeya S."/>
            <person name="Fitzgerald M."/>
            <person name="Haas B."/>
            <person name="Abouelleil A."/>
            <person name="Alvarado L."/>
            <person name="Arachchi H.M."/>
            <person name="Berlin A."/>
            <person name="Brown A."/>
            <person name="Chapman S.B."/>
            <person name="Chen Z."/>
            <person name="Dunbar C."/>
            <person name="Freedman E."/>
            <person name="Gearin G."/>
            <person name="Gellesch M."/>
            <person name="Goldberg J."/>
            <person name="Griggs A."/>
            <person name="Gujja S."/>
            <person name="Heilman E.R."/>
            <person name="Heiman D."/>
            <person name="Howarth C."/>
            <person name="Larson L."/>
            <person name="Lui A."/>
            <person name="MacDonald P.J."/>
            <person name="Mehta T."/>
            <person name="Montmayeur A."/>
            <person name="Murphy C."/>
            <person name="Neiman D."/>
            <person name="Pearson M."/>
            <person name="Priest M."/>
            <person name="Roberts A."/>
            <person name="Saif S."/>
            <person name="Shea T."/>
            <person name="Shenoy N."/>
            <person name="Sisk P."/>
            <person name="Stolte C."/>
            <person name="Sykes S."/>
            <person name="White J."/>
            <person name="Yandava C."/>
            <person name="Wortman J."/>
            <person name="Nusbaum C."/>
            <person name="Birren B."/>
        </authorList>
    </citation>
    <scope>NUCLEOTIDE SEQUENCE [LARGE SCALE GENOMIC DNA]</scope>
    <source>
        <strain evidence="6 7">WAL-19142</strain>
    </source>
</reference>
<dbReference type="PATRIC" id="fig|742734.4.peg.5044"/>
<dbReference type="Gene3D" id="3.40.190.10">
    <property type="entry name" value="Periplasmic binding protein-like II"/>
    <property type="match status" value="2"/>
</dbReference>
<dbReference type="GeneID" id="93164347"/>
<evidence type="ECO:0000256" key="3">
    <source>
        <dbReference type="ARBA" id="ARBA00023125"/>
    </source>
</evidence>
<dbReference type="Proteomes" id="UP000037392">
    <property type="component" value="Unassembled WGS sequence"/>
</dbReference>
<proteinExistence type="inferred from homology"/>
<evidence type="ECO:0000256" key="1">
    <source>
        <dbReference type="ARBA" id="ARBA00009437"/>
    </source>
</evidence>
<dbReference type="InterPro" id="IPR036390">
    <property type="entry name" value="WH_DNA-bd_sf"/>
</dbReference>
<protein>
    <recommendedName>
        <fullName evidence="5">HTH lysR-type domain-containing protein</fullName>
    </recommendedName>
</protein>
<dbReference type="InterPro" id="IPR036388">
    <property type="entry name" value="WH-like_DNA-bd_sf"/>
</dbReference>
<dbReference type="Pfam" id="PF03466">
    <property type="entry name" value="LysR_substrate"/>
    <property type="match status" value="1"/>
</dbReference>
<dbReference type="PANTHER" id="PTHR30346">
    <property type="entry name" value="TRANSCRIPTIONAL DUAL REGULATOR HCAR-RELATED"/>
    <property type="match status" value="1"/>
</dbReference>
<evidence type="ECO:0000256" key="4">
    <source>
        <dbReference type="ARBA" id="ARBA00023163"/>
    </source>
</evidence>
<dbReference type="RefSeq" id="WP_048930849.1">
    <property type="nucleotide sequence ID" value="NZ_KQ235883.1"/>
</dbReference>
<dbReference type="InterPro" id="IPR005119">
    <property type="entry name" value="LysR_subst-bd"/>
</dbReference>
<dbReference type="GO" id="GO:0032993">
    <property type="term" value="C:protein-DNA complex"/>
    <property type="evidence" value="ECO:0007669"/>
    <property type="project" value="TreeGrafter"/>
</dbReference>
<dbReference type="PANTHER" id="PTHR30346:SF0">
    <property type="entry name" value="HCA OPERON TRANSCRIPTIONAL ACTIVATOR HCAR"/>
    <property type="match status" value="1"/>
</dbReference>
<dbReference type="Gene3D" id="1.10.10.10">
    <property type="entry name" value="Winged helix-like DNA-binding domain superfamily/Winged helix DNA-binding domain"/>
    <property type="match status" value="1"/>
</dbReference>
<evidence type="ECO:0000256" key="2">
    <source>
        <dbReference type="ARBA" id="ARBA00023015"/>
    </source>
</evidence>
<comment type="caution">
    <text evidence="6">The sequence shown here is derived from an EMBL/GenBank/DDBJ whole genome shotgun (WGS) entry which is preliminary data.</text>
</comment>
<evidence type="ECO:0000313" key="6">
    <source>
        <dbReference type="EMBL" id="KMW14679.1"/>
    </source>
</evidence>
<keyword evidence="3" id="KW-0238">DNA-binding</keyword>
<sequence>MLNLIELEQFVAFADYGTLSKAAEHLNISQPTITRSMQHVEDAFGVPLFIREKNRITLSPTGKKAVSCVRVLLATSRDTVDQVQRYHKSLHSVTVESCAPAPLWTVLPELSSHYPDMSISSCIQNPDDILNHVIAHTCDIGILPYPVESKGILCTPILKEALSICVRPGHDLASMERLTFSDLNGFNFLLRSEIGFWDAMCRKTMPASKFLVQTDDFAFQELVYESTLPCFTTNLAADNSGMLQGRIVIPITDPEATVTYHLILSANKSNAFRGFLRKYSVLPY</sequence>